<dbReference type="AlphaFoldDB" id="A0A2T5BID9"/>
<proteinExistence type="predicted"/>
<evidence type="ECO:0000256" key="1">
    <source>
        <dbReference type="SAM" id="SignalP"/>
    </source>
</evidence>
<dbReference type="OrthoDB" id="7917347at2"/>
<comment type="caution">
    <text evidence="2">The sequence shown here is derived from an EMBL/GenBank/DDBJ whole genome shotgun (WGS) entry which is preliminary data.</text>
</comment>
<sequence length="84" mass="8417">MTSPLLIAAAAASLAAFAPPAAERPADVLLAAADCSEAARQVVADTGGELLSAQPRNGVCVVTVLVPGKGSARPRKITVRVPIE</sequence>
<protein>
    <recommendedName>
        <fullName evidence="4">YpeB-like protein with protease inhibitory function</fullName>
    </recommendedName>
</protein>
<dbReference type="Proteomes" id="UP000241247">
    <property type="component" value="Unassembled WGS sequence"/>
</dbReference>
<organism evidence="2 3">
    <name type="scientific">Mycoplana dimorpha</name>
    <dbReference type="NCBI Taxonomy" id="28320"/>
    <lineage>
        <taxon>Bacteria</taxon>
        <taxon>Pseudomonadati</taxon>
        <taxon>Pseudomonadota</taxon>
        <taxon>Alphaproteobacteria</taxon>
        <taxon>Hyphomicrobiales</taxon>
        <taxon>Rhizobiaceae</taxon>
        <taxon>Mycoplana</taxon>
    </lineage>
</organism>
<keyword evidence="3" id="KW-1185">Reference proteome</keyword>
<keyword evidence="1" id="KW-0732">Signal</keyword>
<evidence type="ECO:0000313" key="2">
    <source>
        <dbReference type="EMBL" id="PTM98663.1"/>
    </source>
</evidence>
<feature type="chain" id="PRO_5015464095" description="YpeB-like protein with protease inhibitory function" evidence="1">
    <location>
        <begin position="19"/>
        <end position="84"/>
    </location>
</feature>
<reference evidence="2 3" key="1">
    <citation type="submission" date="2018-04" db="EMBL/GenBank/DDBJ databases">
        <title>Genomic Encyclopedia of Type Strains, Phase IV (KMG-IV): sequencing the most valuable type-strain genomes for metagenomic binning, comparative biology and taxonomic classification.</title>
        <authorList>
            <person name="Goeker M."/>
        </authorList>
    </citation>
    <scope>NUCLEOTIDE SEQUENCE [LARGE SCALE GENOMIC DNA]</scope>
    <source>
        <strain evidence="2 3">DSM 7138</strain>
    </source>
</reference>
<name>A0A2T5BID9_MYCDI</name>
<accession>A0A2T5BID9</accession>
<evidence type="ECO:0008006" key="4">
    <source>
        <dbReference type="Google" id="ProtNLM"/>
    </source>
</evidence>
<feature type="signal peptide" evidence="1">
    <location>
        <begin position="1"/>
        <end position="18"/>
    </location>
</feature>
<gene>
    <name evidence="2" type="ORF">C7449_101328</name>
</gene>
<dbReference type="EMBL" id="PZZZ01000001">
    <property type="protein sequence ID" value="PTM98663.1"/>
    <property type="molecule type" value="Genomic_DNA"/>
</dbReference>
<dbReference type="RefSeq" id="WP_108001022.1">
    <property type="nucleotide sequence ID" value="NZ_JBHEEX010000006.1"/>
</dbReference>
<evidence type="ECO:0000313" key="3">
    <source>
        <dbReference type="Proteomes" id="UP000241247"/>
    </source>
</evidence>